<dbReference type="PIRSF" id="PIRSF005690">
    <property type="entry name" value="GerBA"/>
    <property type="match status" value="1"/>
</dbReference>
<keyword evidence="6" id="KW-1185">Reference proteome</keyword>
<organism evidence="5 6">
    <name type="scientific">Dethiobacter alkaliphilus AHT 1</name>
    <dbReference type="NCBI Taxonomy" id="555088"/>
    <lineage>
        <taxon>Bacteria</taxon>
        <taxon>Bacillati</taxon>
        <taxon>Bacillota</taxon>
        <taxon>Dethiobacteria</taxon>
        <taxon>Dethiobacterales</taxon>
        <taxon>Dethiobacteraceae</taxon>
        <taxon>Dethiobacter</taxon>
    </lineage>
</organism>
<reference evidence="5 6" key="1">
    <citation type="submission" date="2009-02" db="EMBL/GenBank/DDBJ databases">
        <title>Sequencing of the draft genome and assembly of Dethiobacter alkaliphilus AHT 1.</title>
        <authorList>
            <consortium name="US DOE Joint Genome Institute (JGI-PGF)"/>
            <person name="Lucas S."/>
            <person name="Copeland A."/>
            <person name="Lapidus A."/>
            <person name="Glavina del Rio T."/>
            <person name="Dalin E."/>
            <person name="Tice H."/>
            <person name="Bruce D."/>
            <person name="Goodwin L."/>
            <person name="Pitluck S."/>
            <person name="Larimer F."/>
            <person name="Land M.L."/>
            <person name="Hauser L."/>
            <person name="Muyzer G."/>
        </authorList>
    </citation>
    <scope>NUCLEOTIDE SEQUENCE [LARGE SCALE GENOMIC DNA]</scope>
    <source>
        <strain evidence="5 6">AHT 1</strain>
    </source>
</reference>
<feature type="transmembrane region" description="Helical" evidence="4">
    <location>
        <begin position="363"/>
        <end position="383"/>
    </location>
</feature>
<name>C0GDZ6_DETAL</name>
<evidence type="ECO:0000256" key="4">
    <source>
        <dbReference type="SAM" id="Phobius"/>
    </source>
</evidence>
<keyword evidence="4" id="KW-1133">Transmembrane helix</keyword>
<gene>
    <name evidence="5" type="ORF">DealDRAFT_0705</name>
</gene>
<protein>
    <submittedName>
        <fullName evidence="5">GerA spore germination protein</fullName>
    </submittedName>
</protein>
<dbReference type="GO" id="GO:0016020">
    <property type="term" value="C:membrane"/>
    <property type="evidence" value="ECO:0007669"/>
    <property type="project" value="InterPro"/>
</dbReference>
<comment type="caution">
    <text evidence="5">The sequence shown here is derived from an EMBL/GenBank/DDBJ whole genome shotgun (WGS) entry which is preliminary data.</text>
</comment>
<dbReference type="GO" id="GO:0009847">
    <property type="term" value="P:spore germination"/>
    <property type="evidence" value="ECO:0007669"/>
    <property type="project" value="InterPro"/>
</dbReference>
<dbReference type="OrthoDB" id="1726708at2"/>
<feature type="transmembrane region" description="Helical" evidence="4">
    <location>
        <begin position="333"/>
        <end position="351"/>
    </location>
</feature>
<feature type="transmembrane region" description="Helical" evidence="4">
    <location>
        <begin position="451"/>
        <end position="468"/>
    </location>
</feature>
<feature type="compositionally biased region" description="Basic and acidic residues" evidence="3">
    <location>
        <begin position="481"/>
        <end position="503"/>
    </location>
</feature>
<dbReference type="InterPro" id="IPR050768">
    <property type="entry name" value="UPF0353/GerABKA_families"/>
</dbReference>
<proteinExistence type="inferred from homology"/>
<evidence type="ECO:0000313" key="6">
    <source>
        <dbReference type="Proteomes" id="UP000006443"/>
    </source>
</evidence>
<feature type="transmembrane region" description="Helical" evidence="4">
    <location>
        <begin position="389"/>
        <end position="409"/>
    </location>
</feature>
<dbReference type="Pfam" id="PF03323">
    <property type="entry name" value="GerA"/>
    <property type="match status" value="1"/>
</dbReference>
<evidence type="ECO:0000256" key="3">
    <source>
        <dbReference type="SAM" id="MobiDB-lite"/>
    </source>
</evidence>
<dbReference type="Proteomes" id="UP000006443">
    <property type="component" value="Unassembled WGS sequence"/>
</dbReference>
<dbReference type="InterPro" id="IPR004995">
    <property type="entry name" value="Spore_Ger"/>
</dbReference>
<feature type="transmembrane region" description="Helical" evidence="4">
    <location>
        <begin position="416"/>
        <end position="439"/>
    </location>
</feature>
<sequence>MARKTVGPPETVSPHLEENLDFFTEKLGIGISIDVLVKGLTIGGKKGALVFIDGFTNGDVVTLILQNLTQLNREDIFPDPFTKLTRVKIPYLEIETSDQLSELMDQMLVGQMIIFLDGEKEAIIMDVREFPVRGPEEPDTERLTRGSRDGFVETLMFNIALTRRRVRDPGLRVEAIKAGRRSKTDVAILYINDIADPELVEEVKTRLDNIDIDGLPMAEKSIEEFIVEGRWSIFPLVRYTERPDVAAMHLYEGHVIMMVDTSPAAIIAPATFFHHVQHAEEYRQSILSGVYVRWIRFLGIFISMFLAPLYLLVSMHPELLPEMLDFIGPEEVGNVPLFIQFIFVHLGIDLIRMAGVHTPDPLATAMGLIAALLIGEIAIEVGIFTPEVLLYGGLTAVGMFSTPSYELSLSNRLVHLFMLVVTGLFRLPGFIGGLVIIFIRLATNKSFGVPYLWPLLPFNMKALWSIIMRRPVPIHEKRPSILKTQDQDRITTEESGKQIGNEKKGRKKKK</sequence>
<dbReference type="RefSeq" id="WP_008514921.1">
    <property type="nucleotide sequence ID" value="NZ_ACJM01000003.1"/>
</dbReference>
<feature type="transmembrane region" description="Helical" evidence="4">
    <location>
        <begin position="294"/>
        <end position="313"/>
    </location>
</feature>
<evidence type="ECO:0000313" key="5">
    <source>
        <dbReference type="EMBL" id="EEG78290.1"/>
    </source>
</evidence>
<dbReference type="STRING" id="555088.DealDRAFT_0705"/>
<dbReference type="PANTHER" id="PTHR22550:SF9">
    <property type="entry name" value="STAGE V SPORULATION PROTEIN AF"/>
    <property type="match status" value="1"/>
</dbReference>
<keyword evidence="2 4" id="KW-0472">Membrane</keyword>
<dbReference type="eggNOG" id="COG0697">
    <property type="taxonomic scope" value="Bacteria"/>
</dbReference>
<keyword evidence="4" id="KW-0812">Transmembrane</keyword>
<accession>C0GDZ6</accession>
<dbReference type="PANTHER" id="PTHR22550">
    <property type="entry name" value="SPORE GERMINATION PROTEIN"/>
    <property type="match status" value="1"/>
</dbReference>
<evidence type="ECO:0000256" key="2">
    <source>
        <dbReference type="ARBA" id="ARBA00023136"/>
    </source>
</evidence>
<dbReference type="AlphaFoldDB" id="C0GDZ6"/>
<dbReference type="EMBL" id="ACJM01000003">
    <property type="protein sequence ID" value="EEG78290.1"/>
    <property type="molecule type" value="Genomic_DNA"/>
</dbReference>
<evidence type="ECO:0000256" key="1">
    <source>
        <dbReference type="ARBA" id="ARBA00005278"/>
    </source>
</evidence>
<comment type="similarity">
    <text evidence="1">Belongs to the GerABKA family.</text>
</comment>
<feature type="region of interest" description="Disordered" evidence="3">
    <location>
        <begin position="481"/>
        <end position="510"/>
    </location>
</feature>